<comment type="caution">
    <text evidence="1">The sequence shown here is derived from an EMBL/GenBank/DDBJ whole genome shotgun (WGS) entry which is preliminary data.</text>
</comment>
<name>A0ABQ2J6B6_9SPHN</name>
<evidence type="ECO:0000313" key="1">
    <source>
        <dbReference type="EMBL" id="GGN40256.1"/>
    </source>
</evidence>
<protein>
    <submittedName>
        <fullName evidence="1">Uncharacterized protein</fullName>
    </submittedName>
</protein>
<accession>A0ABQ2J6B6</accession>
<dbReference type="EMBL" id="BMLK01000001">
    <property type="protein sequence ID" value="GGN40256.1"/>
    <property type="molecule type" value="Genomic_DNA"/>
</dbReference>
<reference evidence="2" key="1">
    <citation type="journal article" date="2019" name="Int. J. Syst. Evol. Microbiol.">
        <title>The Global Catalogue of Microorganisms (GCM) 10K type strain sequencing project: providing services to taxonomists for standard genome sequencing and annotation.</title>
        <authorList>
            <consortium name="The Broad Institute Genomics Platform"/>
            <consortium name="The Broad Institute Genome Sequencing Center for Infectious Disease"/>
            <person name="Wu L."/>
            <person name="Ma J."/>
        </authorList>
    </citation>
    <scope>NUCLEOTIDE SEQUENCE [LARGE SCALE GENOMIC DNA]</scope>
    <source>
        <strain evidence="2">CGMCC 1.6784</strain>
    </source>
</reference>
<proteinExistence type="predicted"/>
<dbReference type="RefSeq" id="WP_188817148.1">
    <property type="nucleotide sequence ID" value="NZ_BMLK01000001.1"/>
</dbReference>
<keyword evidence="2" id="KW-1185">Reference proteome</keyword>
<sequence length="92" mass="10289">MRLNDYRPVPFAIGGVAHTKPARTIDAPSSAKRYGPEDENGFKPMFFGHQQPDNEAEAQLRLDWEQAAAQMIAKVYSQEDDQRKGALVDLSV</sequence>
<gene>
    <name evidence="1" type="ORF">GCM10011349_00930</name>
</gene>
<evidence type="ECO:0000313" key="2">
    <source>
        <dbReference type="Proteomes" id="UP000605099"/>
    </source>
</evidence>
<organism evidence="1 2">
    <name type="scientific">Novosphingobium indicum</name>
    <dbReference type="NCBI Taxonomy" id="462949"/>
    <lineage>
        <taxon>Bacteria</taxon>
        <taxon>Pseudomonadati</taxon>
        <taxon>Pseudomonadota</taxon>
        <taxon>Alphaproteobacteria</taxon>
        <taxon>Sphingomonadales</taxon>
        <taxon>Sphingomonadaceae</taxon>
        <taxon>Novosphingobium</taxon>
    </lineage>
</organism>
<dbReference type="Proteomes" id="UP000605099">
    <property type="component" value="Unassembled WGS sequence"/>
</dbReference>